<evidence type="ECO:0000313" key="1">
    <source>
        <dbReference type="EMBL" id="MBB6325432.1"/>
    </source>
</evidence>
<keyword evidence="2" id="KW-1185">Reference proteome</keyword>
<proteinExistence type="predicted"/>
<name>A0A841MBN8_9BACT</name>
<evidence type="ECO:0000313" key="2">
    <source>
        <dbReference type="Proteomes" id="UP000588604"/>
    </source>
</evidence>
<reference evidence="1 2" key="1">
    <citation type="submission" date="2020-08" db="EMBL/GenBank/DDBJ databases">
        <title>Genomic Encyclopedia of Type Strains, Phase IV (KMG-IV): sequencing the most valuable type-strain genomes for metagenomic binning, comparative biology and taxonomic classification.</title>
        <authorList>
            <person name="Goeker M."/>
        </authorList>
    </citation>
    <scope>NUCLEOTIDE SEQUENCE [LARGE SCALE GENOMIC DNA]</scope>
    <source>
        <strain evidence="1 2">DSM 102044</strain>
    </source>
</reference>
<dbReference type="RefSeq" id="WP_184493669.1">
    <property type="nucleotide sequence ID" value="NZ_JACIJO010000001.1"/>
</dbReference>
<protein>
    <submittedName>
        <fullName evidence="1">Uncharacterized protein</fullName>
    </submittedName>
</protein>
<dbReference type="EMBL" id="JACIJO010000001">
    <property type="protein sequence ID" value="MBB6325432.1"/>
    <property type="molecule type" value="Genomic_DNA"/>
</dbReference>
<sequence length="55" mass="6303">MEAIAQNIKVTPDKIVSMLRQQQIEVTKEEAAKLLAFLKKLAKITVTKYLESDER</sequence>
<comment type="caution">
    <text evidence="1">The sequence shown here is derived from an EMBL/GenBank/DDBJ whole genome shotgun (WGS) entry which is preliminary data.</text>
</comment>
<organism evidence="1 2">
    <name type="scientific">Algoriphagus iocasae</name>
    <dbReference type="NCBI Taxonomy" id="1836499"/>
    <lineage>
        <taxon>Bacteria</taxon>
        <taxon>Pseudomonadati</taxon>
        <taxon>Bacteroidota</taxon>
        <taxon>Cytophagia</taxon>
        <taxon>Cytophagales</taxon>
        <taxon>Cyclobacteriaceae</taxon>
        <taxon>Algoriphagus</taxon>
    </lineage>
</organism>
<dbReference type="Proteomes" id="UP000588604">
    <property type="component" value="Unassembled WGS sequence"/>
</dbReference>
<gene>
    <name evidence="1" type="ORF">FHS59_001047</name>
</gene>
<accession>A0A841MBN8</accession>
<dbReference type="AlphaFoldDB" id="A0A841MBN8"/>